<comment type="caution">
    <text evidence="1">The sequence shown here is derived from an EMBL/GenBank/DDBJ whole genome shotgun (WGS) entry which is preliminary data.</text>
</comment>
<gene>
    <name evidence="1" type="ORF">EGR_11261</name>
</gene>
<protein>
    <submittedName>
        <fullName evidence="1">Uncharacterized protein</fullName>
    </submittedName>
</protein>
<dbReference type="KEGG" id="egl:EGR_11261"/>
<reference evidence="1 2" key="1">
    <citation type="journal article" date="2013" name="Nat. Genet.">
        <title>The genome of the hydatid tapeworm Echinococcus granulosus.</title>
        <authorList>
            <person name="Zheng H."/>
            <person name="Zhang W."/>
            <person name="Zhang L."/>
            <person name="Zhang Z."/>
            <person name="Li J."/>
            <person name="Lu G."/>
            <person name="Zhu Y."/>
            <person name="Wang Y."/>
            <person name="Huang Y."/>
            <person name="Liu J."/>
            <person name="Kang H."/>
            <person name="Chen J."/>
            <person name="Wang L."/>
            <person name="Chen A."/>
            <person name="Yu S."/>
            <person name="Gao Z."/>
            <person name="Jin L."/>
            <person name="Gu W."/>
            <person name="Wang Z."/>
            <person name="Zhao L."/>
            <person name="Shi B."/>
            <person name="Wen H."/>
            <person name="Lin R."/>
            <person name="Jones M.K."/>
            <person name="Brejova B."/>
            <person name="Vinar T."/>
            <person name="Zhao G."/>
            <person name="McManus D.P."/>
            <person name="Chen Z."/>
            <person name="Zhou Y."/>
            <person name="Wang S."/>
        </authorList>
    </citation>
    <scope>NUCLEOTIDE SEQUENCE [LARGE SCALE GENOMIC DNA]</scope>
</reference>
<evidence type="ECO:0000313" key="1">
    <source>
        <dbReference type="EMBL" id="EUB53886.1"/>
    </source>
</evidence>
<dbReference type="CTD" id="36346970"/>
<dbReference type="AlphaFoldDB" id="W6U095"/>
<evidence type="ECO:0000313" key="2">
    <source>
        <dbReference type="Proteomes" id="UP000019149"/>
    </source>
</evidence>
<proteinExistence type="predicted"/>
<dbReference type="EMBL" id="APAU02000647">
    <property type="protein sequence ID" value="EUB53886.1"/>
    <property type="molecule type" value="Genomic_DNA"/>
</dbReference>
<accession>W6U095</accession>
<keyword evidence="2" id="KW-1185">Reference proteome</keyword>
<organism evidence="1 2">
    <name type="scientific">Echinococcus granulosus</name>
    <name type="common">Hydatid tapeworm</name>
    <dbReference type="NCBI Taxonomy" id="6210"/>
    <lineage>
        <taxon>Eukaryota</taxon>
        <taxon>Metazoa</taxon>
        <taxon>Spiralia</taxon>
        <taxon>Lophotrochozoa</taxon>
        <taxon>Platyhelminthes</taxon>
        <taxon>Cestoda</taxon>
        <taxon>Eucestoda</taxon>
        <taxon>Cyclophyllidea</taxon>
        <taxon>Taeniidae</taxon>
        <taxon>Echinococcus</taxon>
        <taxon>Echinococcus granulosus group</taxon>
    </lineage>
</organism>
<sequence>MANIMVIEQEKLLHYMEVAVSFTDGDEVVKAKAHLCKSRRWYHTLIHFFVFILGD</sequence>
<dbReference type="GeneID" id="36346970"/>
<dbReference type="RefSeq" id="XP_024345082.1">
    <property type="nucleotide sequence ID" value="XM_024500504.1"/>
</dbReference>
<name>W6U095_ECHGR</name>
<dbReference type="Proteomes" id="UP000019149">
    <property type="component" value="Unassembled WGS sequence"/>
</dbReference>